<feature type="domain" description="Rab-GAP TBC" evidence="2">
    <location>
        <begin position="537"/>
        <end position="731"/>
    </location>
</feature>
<feature type="region of interest" description="Disordered" evidence="1">
    <location>
        <begin position="807"/>
        <end position="846"/>
    </location>
</feature>
<feature type="compositionally biased region" description="Basic and acidic residues" evidence="1">
    <location>
        <begin position="461"/>
        <end position="474"/>
    </location>
</feature>
<feature type="compositionally biased region" description="Low complexity" evidence="1">
    <location>
        <begin position="475"/>
        <end position="495"/>
    </location>
</feature>
<dbReference type="InterPro" id="IPR000195">
    <property type="entry name" value="Rab-GAP-TBC_dom"/>
</dbReference>
<feature type="region of interest" description="Disordered" evidence="1">
    <location>
        <begin position="118"/>
        <end position="139"/>
    </location>
</feature>
<dbReference type="Gene3D" id="1.10.8.270">
    <property type="entry name" value="putative rabgap domain of human tbc1 domain family member 14 like domains"/>
    <property type="match status" value="1"/>
</dbReference>
<name>A0ABY8ES71_MALFU</name>
<dbReference type="Pfam" id="PF00566">
    <property type="entry name" value="RabGAP-TBC"/>
    <property type="match status" value="1"/>
</dbReference>
<dbReference type="PANTHER" id="PTHR47219">
    <property type="entry name" value="RAB GTPASE-ACTIVATING PROTEIN 1-LIKE"/>
    <property type="match status" value="1"/>
</dbReference>
<dbReference type="PROSITE" id="PS50086">
    <property type="entry name" value="TBC_RABGAP"/>
    <property type="match status" value="1"/>
</dbReference>
<dbReference type="InterPro" id="IPR050302">
    <property type="entry name" value="Rab_GAP_TBC_domain"/>
</dbReference>
<feature type="compositionally biased region" description="Basic and acidic residues" evidence="1">
    <location>
        <begin position="414"/>
        <end position="426"/>
    </location>
</feature>
<reference evidence="3 4" key="1">
    <citation type="journal article" date="2020" name="Elife">
        <title>Loss of centromere function drives karyotype evolution in closely related Malassezia species.</title>
        <authorList>
            <person name="Sankaranarayanan S.R."/>
            <person name="Ianiri G."/>
            <person name="Coelho M.A."/>
            <person name="Reza M.H."/>
            <person name="Thimmappa B.C."/>
            <person name="Ganguly P."/>
            <person name="Vadnala R.N."/>
            <person name="Sun S."/>
            <person name="Siddharthan R."/>
            <person name="Tellgren-Roth C."/>
            <person name="Dawson T.L."/>
            <person name="Heitman J."/>
            <person name="Sanyal K."/>
        </authorList>
    </citation>
    <scope>NUCLEOTIDE SEQUENCE [LARGE SCALE GENOMIC DNA]</scope>
    <source>
        <strain evidence="3">CBS14141</strain>
    </source>
</reference>
<keyword evidence="4" id="KW-1185">Reference proteome</keyword>
<evidence type="ECO:0000313" key="3">
    <source>
        <dbReference type="EMBL" id="WFD47270.1"/>
    </source>
</evidence>
<proteinExistence type="predicted"/>
<organism evidence="3 4">
    <name type="scientific">Malassezia furfur</name>
    <name type="common">Pityriasis versicolor infection agent</name>
    <name type="synonym">Pityrosporum furfur</name>
    <dbReference type="NCBI Taxonomy" id="55194"/>
    <lineage>
        <taxon>Eukaryota</taxon>
        <taxon>Fungi</taxon>
        <taxon>Dikarya</taxon>
        <taxon>Basidiomycota</taxon>
        <taxon>Ustilaginomycotina</taxon>
        <taxon>Malasseziomycetes</taxon>
        <taxon>Malasseziales</taxon>
        <taxon>Malasseziaceae</taxon>
        <taxon>Malassezia</taxon>
    </lineage>
</organism>
<dbReference type="Proteomes" id="UP000818624">
    <property type="component" value="Chromosome 2"/>
</dbReference>
<evidence type="ECO:0000259" key="2">
    <source>
        <dbReference type="PROSITE" id="PS50086"/>
    </source>
</evidence>
<feature type="region of interest" description="Disordered" evidence="1">
    <location>
        <begin position="293"/>
        <end position="312"/>
    </location>
</feature>
<feature type="region of interest" description="Disordered" evidence="1">
    <location>
        <begin position="401"/>
        <end position="505"/>
    </location>
</feature>
<accession>A0ABY8ES71</accession>
<gene>
    <name evidence="3" type="ORF">GLX27_001921</name>
</gene>
<feature type="compositionally biased region" description="Low complexity" evidence="1">
    <location>
        <begin position="123"/>
        <end position="139"/>
    </location>
</feature>
<feature type="compositionally biased region" description="Polar residues" evidence="1">
    <location>
        <begin position="293"/>
        <end position="302"/>
    </location>
</feature>
<evidence type="ECO:0000256" key="1">
    <source>
        <dbReference type="SAM" id="MobiDB-lite"/>
    </source>
</evidence>
<dbReference type="InterPro" id="IPR035969">
    <property type="entry name" value="Rab-GAP_TBC_sf"/>
</dbReference>
<dbReference type="SMART" id="SM00164">
    <property type="entry name" value="TBC"/>
    <property type="match status" value="1"/>
</dbReference>
<dbReference type="SUPFAM" id="SSF47923">
    <property type="entry name" value="Ypt/Rab-GAP domain of gyp1p"/>
    <property type="match status" value="2"/>
</dbReference>
<dbReference type="Gene3D" id="1.10.10.750">
    <property type="entry name" value="Ypt/Rab-GAP domain of gyp1p, domain 1"/>
    <property type="match status" value="1"/>
</dbReference>
<dbReference type="EMBL" id="CP046235">
    <property type="protein sequence ID" value="WFD47270.1"/>
    <property type="molecule type" value="Genomic_DNA"/>
</dbReference>
<dbReference type="Gene3D" id="1.10.472.80">
    <property type="entry name" value="Ypt/Rab-GAP domain of gyp1p, domain 3"/>
    <property type="match status" value="1"/>
</dbReference>
<sequence>MDAYSQREWSRFAIEEGGVGTCVVQRDLVDDGSGLLTCSAGDTVVGLCRMSAAPGTEDRGEYLWAYRAGALGFVPFHDLAVPHALGNPGVIAVNAASDDAIAPLDSLYINETMRVTRHPGERASTATAPPSPPAQQLQTPLASQFAADQLATPRAPHGTWGDASHVETWAGPSDSLAALRTPDSGRDTPPVGTAIDASTGAGLDAPFELEDASPAQAISEGQDVPTRATPRKSQYRPMSIRESMLSRQDAASPDSDEVWGDYVQGRDPTMSIYDAYFRPSMYFAAIEMDDASRSAQPTSPSDTPRAPVAESEVSFDVSVESGSSLGERGVDTMLPPAQGTDKNRLLNMAWSDAGDSSSLLTSQRDSGSSFTQSSIEVPIAAMEGMRVGSARDAAALRAVTPQDEVASDASHSPRGAERYARLRTSTDRPWTSVVTSPPRGAKAMPTSPSKSILRWSPQRRAQRDANLADDRAETRSMTPSHSSSSLFSSPRSKLSQDLTRSPPKSEAALFQRWTTLLTDRGSSSRTRKKAQQLVEVGVPAALRGRVWLLLADKYMNVQPGVFAELCQRARKAAMNPERYAFAQLIEQDLAQCFPVQKPFRGVDGSTREDIRRILYAYAYHNPDVGYTEGMCLLVGLLLTHIRVEDAFWLLDAIVLHYGLQRCYVGKMEQLHEDNVVVDELLRLTDEAVYQRLQDLRIEPIMFLPGWILPLFVRTLPWPTLLRFWDLFLSQGYAFVLRTAVAVIQLTRATLLNTRICPGRAETLCQLVFVASPPLTPDRVLEYTRTLPITDKELAKMQRNAAKLVRQTGPTDTPIEGKDAPRPTALQGKPVSRGTIRMLSGRRKTRS</sequence>
<dbReference type="PANTHER" id="PTHR47219:SF9">
    <property type="entry name" value="GTPASE ACTIVATING PROTEIN AND CENTROSOME-ASSOCIATED, ISOFORM B"/>
    <property type="match status" value="1"/>
</dbReference>
<protein>
    <recommendedName>
        <fullName evidence="2">Rab-GAP TBC domain-containing protein</fullName>
    </recommendedName>
</protein>
<evidence type="ECO:0000313" key="4">
    <source>
        <dbReference type="Proteomes" id="UP000818624"/>
    </source>
</evidence>
<feature type="region of interest" description="Disordered" evidence="1">
    <location>
        <begin position="217"/>
        <end position="238"/>
    </location>
</feature>